<dbReference type="GO" id="GO:0006355">
    <property type="term" value="P:regulation of DNA-templated transcription"/>
    <property type="evidence" value="ECO:0007669"/>
    <property type="project" value="InterPro"/>
</dbReference>
<evidence type="ECO:0000256" key="1">
    <source>
        <dbReference type="ARBA" id="ARBA00023015"/>
    </source>
</evidence>
<gene>
    <name evidence="3" type="ordered locus">ECW_P1m0081</name>
</gene>
<dbReference type="Pfam" id="PF03333">
    <property type="entry name" value="PapB"/>
    <property type="match status" value="1"/>
</dbReference>
<dbReference type="KEGG" id="ell:WFL_23765"/>
<protein>
    <submittedName>
        <fullName evidence="3">Uncharacterized protein</fullName>
    </submittedName>
</protein>
<keyword evidence="1" id="KW-0805">Transcription regulation</keyword>
<evidence type="ECO:0000256" key="2">
    <source>
        <dbReference type="ARBA" id="ARBA00023163"/>
    </source>
</evidence>
<geneLocation type="plasmid" evidence="3 4">
    <name>pRK1</name>
</geneLocation>
<sequence length="103" mass="11379">MVGPEMGTICSTFGERTTSNFRAKNMALIPGKVSEDLFDILIELSAIHSKKIINALRDYLVSGETRKTSCERYGASVSYFSVALGRLFHVAQLVSQLVPLLLR</sequence>
<dbReference type="Proteomes" id="UP000008525">
    <property type="component" value="Plasmid pRK1"/>
</dbReference>
<dbReference type="EMBL" id="CP002186">
    <property type="protein sequence ID" value="ADT78109.1"/>
    <property type="molecule type" value="Genomic_DNA"/>
</dbReference>
<dbReference type="InterPro" id="IPR004356">
    <property type="entry name" value="Adhesin_operon_reg_prot"/>
</dbReference>
<accession>E0J3E1</accession>
<reference evidence="3 4" key="1">
    <citation type="journal article" date="2011" name="BMC Genomics">
        <title>The genome sequence of E. coli W (ATCC 9637): comparative genome analysis and an improved genome-scale reconstruction of E. coli.</title>
        <authorList>
            <person name="Archer C.T."/>
            <person name="Kim J.F."/>
            <person name="Jeong H."/>
            <person name="Park J.H."/>
            <person name="Vickers C.E."/>
            <person name="Lee S.Y."/>
            <person name="Nielsen L.K."/>
        </authorList>
    </citation>
    <scope>NUCLEOTIDE SEQUENCE [LARGE SCALE GENOMIC DNA]</scope>
    <source>
        <strain evidence="4">ATCC 9637 / CCM 2024 / DSM 1116 / LMG 11080 / NBRC 13500 / NCIMB 8666 / NRRL B-766 / W</strain>
        <plasmid evidence="4">pRK1</plasmid>
    </source>
</reference>
<proteinExistence type="predicted"/>
<dbReference type="Gene3D" id="1.10.10.2690">
    <property type="match status" value="1"/>
</dbReference>
<evidence type="ECO:0000313" key="4">
    <source>
        <dbReference type="Proteomes" id="UP000008525"/>
    </source>
</evidence>
<keyword evidence="2" id="KW-0804">Transcription</keyword>
<dbReference type="PRINTS" id="PR01554">
    <property type="entry name" value="FIMREGULATRY"/>
</dbReference>
<evidence type="ECO:0000313" key="3">
    <source>
        <dbReference type="EMBL" id="ADT78109.1"/>
    </source>
</evidence>
<name>E0J3E1_ECOLW</name>
<keyword evidence="3" id="KW-0614">Plasmid</keyword>
<organism evidence="3 4">
    <name type="scientific">Escherichia coli (strain ATCC 9637 / CCM 2024 / DSM 1116 / LMG 11080 / NBRC 13500 / NCIMB 8666 / NRRL B-766 / W)</name>
    <dbReference type="NCBI Taxonomy" id="566546"/>
    <lineage>
        <taxon>Bacteria</taxon>
        <taxon>Pseudomonadati</taxon>
        <taxon>Pseudomonadota</taxon>
        <taxon>Gammaproteobacteria</taxon>
        <taxon>Enterobacterales</taxon>
        <taxon>Enterobacteriaceae</taxon>
        <taxon>Escherichia</taxon>
    </lineage>
</organism>
<dbReference type="PATRIC" id="fig|566546.30.peg.4908"/>
<dbReference type="RefSeq" id="WP_000233009.1">
    <property type="nucleotide sequence ID" value="NC_017637.1"/>
</dbReference>
<dbReference type="KEGG" id="elw:ECW_P1m0081"/>
<dbReference type="AlphaFoldDB" id="E0J3E1"/>
<dbReference type="InterPro" id="IPR053721">
    <property type="entry name" value="Fimbrial_Adhesin_Reg"/>
</dbReference>